<proteinExistence type="predicted"/>
<sequence>MPKNSNCNFFQFLDNGLRTNYLQINTVTYISTSLKGFKDLYCWEPYKRTLNRPKFSETVTVSALAGQPLNGRSFGRSVRRSNSKQGSTLPAIQNNLNRYDDWLCVWREGMWDDECSS</sequence>
<dbReference type="EMBL" id="REGN01006951">
    <property type="protein sequence ID" value="RNA07748.1"/>
    <property type="molecule type" value="Genomic_DNA"/>
</dbReference>
<organism evidence="1 2">
    <name type="scientific">Brachionus plicatilis</name>
    <name type="common">Marine rotifer</name>
    <name type="synonym">Brachionus muelleri</name>
    <dbReference type="NCBI Taxonomy" id="10195"/>
    <lineage>
        <taxon>Eukaryota</taxon>
        <taxon>Metazoa</taxon>
        <taxon>Spiralia</taxon>
        <taxon>Gnathifera</taxon>
        <taxon>Rotifera</taxon>
        <taxon>Eurotatoria</taxon>
        <taxon>Monogononta</taxon>
        <taxon>Pseudotrocha</taxon>
        <taxon>Ploima</taxon>
        <taxon>Brachionidae</taxon>
        <taxon>Brachionus</taxon>
    </lineage>
</organism>
<name>A0A3M7Q9U7_BRAPC</name>
<evidence type="ECO:0000313" key="1">
    <source>
        <dbReference type="EMBL" id="RNA07748.1"/>
    </source>
</evidence>
<protein>
    <submittedName>
        <fullName evidence="1">Uncharacterized protein</fullName>
    </submittedName>
</protein>
<reference evidence="1 2" key="1">
    <citation type="journal article" date="2018" name="Sci. Rep.">
        <title>Genomic signatures of local adaptation to the degree of environmental predictability in rotifers.</title>
        <authorList>
            <person name="Franch-Gras L."/>
            <person name="Hahn C."/>
            <person name="Garcia-Roger E.M."/>
            <person name="Carmona M.J."/>
            <person name="Serra M."/>
            <person name="Gomez A."/>
        </authorList>
    </citation>
    <scope>NUCLEOTIDE SEQUENCE [LARGE SCALE GENOMIC DNA]</scope>
    <source>
        <strain evidence="1">HYR1</strain>
    </source>
</reference>
<comment type="caution">
    <text evidence="1">The sequence shown here is derived from an EMBL/GenBank/DDBJ whole genome shotgun (WGS) entry which is preliminary data.</text>
</comment>
<dbReference type="Proteomes" id="UP000276133">
    <property type="component" value="Unassembled WGS sequence"/>
</dbReference>
<accession>A0A3M7Q9U7</accession>
<gene>
    <name evidence="1" type="ORF">BpHYR1_005530</name>
</gene>
<keyword evidence="2" id="KW-1185">Reference proteome</keyword>
<evidence type="ECO:0000313" key="2">
    <source>
        <dbReference type="Proteomes" id="UP000276133"/>
    </source>
</evidence>
<dbReference type="AlphaFoldDB" id="A0A3M7Q9U7"/>